<feature type="binding site" evidence="9">
    <location>
        <position position="399"/>
    </location>
    <ligand>
        <name>Mg(2+)</name>
        <dbReference type="ChEBI" id="CHEBI:18420"/>
        <label>1</label>
    </ligand>
</feature>
<dbReference type="InterPro" id="IPR004364">
    <property type="entry name" value="Aa-tRNA-synt_II"/>
</dbReference>
<evidence type="ECO:0000256" key="8">
    <source>
        <dbReference type="ARBA" id="ARBA00048573"/>
    </source>
</evidence>
<feature type="binding site" evidence="9">
    <location>
        <position position="406"/>
    </location>
    <ligand>
        <name>Mg(2+)</name>
        <dbReference type="ChEBI" id="CHEBI:18420"/>
        <label>2</label>
    </ligand>
</feature>
<dbReference type="PANTHER" id="PTHR42918:SF15">
    <property type="entry name" value="LYSINE--TRNA LIGASE, CHLOROPLASTIC_MITOCHONDRIAL"/>
    <property type="match status" value="1"/>
</dbReference>
<gene>
    <name evidence="9 12" type="primary">lysS</name>
    <name evidence="12" type="ORF">MMH89_03910</name>
</gene>
<keyword evidence="13" id="KW-1185">Reference proteome</keyword>
<evidence type="ECO:0000256" key="6">
    <source>
        <dbReference type="ARBA" id="ARBA00022840"/>
    </source>
</evidence>
<dbReference type="Proteomes" id="UP001055955">
    <property type="component" value="Chromosome"/>
</dbReference>
<dbReference type="InterPro" id="IPR006195">
    <property type="entry name" value="aa-tRNA-synth_II"/>
</dbReference>
<keyword evidence="9" id="KW-0648">Protein biosynthesis</keyword>
<dbReference type="Pfam" id="PF00152">
    <property type="entry name" value="tRNA-synt_2"/>
    <property type="match status" value="1"/>
</dbReference>
<dbReference type="InterPro" id="IPR004365">
    <property type="entry name" value="NA-bd_OB_tRNA"/>
</dbReference>
<dbReference type="EMBL" id="CP092900">
    <property type="protein sequence ID" value="UTC24363.1"/>
    <property type="molecule type" value="Genomic_DNA"/>
</dbReference>
<dbReference type="InterPro" id="IPR045864">
    <property type="entry name" value="aa-tRNA-synth_II/BPL/LPL"/>
</dbReference>
<dbReference type="Gene3D" id="3.30.930.10">
    <property type="entry name" value="Bira Bifunctional Protein, Domain 2"/>
    <property type="match status" value="1"/>
</dbReference>
<keyword evidence="6 9" id="KW-0067">ATP-binding</keyword>
<dbReference type="CDD" id="cd04322">
    <property type="entry name" value="LysRS_N"/>
    <property type="match status" value="1"/>
</dbReference>
<accession>A0ABY5DIC5</accession>
<organism evidence="12 13">
    <name type="scientific">Candidatus Comchoanobacter bicostacola</name>
    <dbReference type="NCBI Taxonomy" id="2919598"/>
    <lineage>
        <taxon>Bacteria</taxon>
        <taxon>Pseudomonadati</taxon>
        <taxon>Pseudomonadota</taxon>
        <taxon>Gammaproteobacteria</taxon>
        <taxon>Candidatus Comchoanobacterales</taxon>
        <taxon>Candidatus Comchoanobacteraceae</taxon>
        <taxon>Candidatus Comchoanobacter</taxon>
    </lineage>
</organism>
<keyword evidence="5 9" id="KW-0547">Nucleotide-binding</keyword>
<keyword evidence="2 9" id="KW-0963">Cytoplasm</keyword>
<dbReference type="PROSITE" id="PS50862">
    <property type="entry name" value="AA_TRNA_LIGASE_II"/>
    <property type="match status" value="1"/>
</dbReference>
<dbReference type="HAMAP" id="MF_00252">
    <property type="entry name" value="Lys_tRNA_synth_class2"/>
    <property type="match status" value="1"/>
</dbReference>
<feature type="domain" description="Aminoacyl-transfer RNA synthetases class-II family profile" evidence="11">
    <location>
        <begin position="173"/>
        <end position="487"/>
    </location>
</feature>
<comment type="catalytic activity">
    <reaction evidence="8 9 10">
        <text>tRNA(Lys) + L-lysine + ATP = L-lysyl-tRNA(Lys) + AMP + diphosphate</text>
        <dbReference type="Rhea" id="RHEA:20792"/>
        <dbReference type="Rhea" id="RHEA-COMP:9696"/>
        <dbReference type="Rhea" id="RHEA-COMP:9697"/>
        <dbReference type="ChEBI" id="CHEBI:30616"/>
        <dbReference type="ChEBI" id="CHEBI:32551"/>
        <dbReference type="ChEBI" id="CHEBI:33019"/>
        <dbReference type="ChEBI" id="CHEBI:78442"/>
        <dbReference type="ChEBI" id="CHEBI:78529"/>
        <dbReference type="ChEBI" id="CHEBI:456215"/>
        <dbReference type="EC" id="6.1.1.6"/>
    </reaction>
</comment>
<name>A0ABY5DIC5_9GAMM</name>
<evidence type="ECO:0000256" key="9">
    <source>
        <dbReference type="HAMAP-Rule" id="MF_00252"/>
    </source>
</evidence>
<protein>
    <recommendedName>
        <fullName evidence="9">Lysine--tRNA ligase</fullName>
        <ecNumber evidence="9">6.1.1.6</ecNumber>
    </recommendedName>
    <alternativeName>
        <fullName evidence="9">Lysyl-tRNA synthetase</fullName>
        <shortName evidence="9">LysRS</shortName>
    </alternativeName>
</protein>
<feature type="binding site" evidence="9">
    <location>
        <position position="406"/>
    </location>
    <ligand>
        <name>Mg(2+)</name>
        <dbReference type="ChEBI" id="CHEBI:18420"/>
        <label>1</label>
    </ligand>
</feature>
<evidence type="ECO:0000313" key="12">
    <source>
        <dbReference type="EMBL" id="UTC24363.1"/>
    </source>
</evidence>
<evidence type="ECO:0000256" key="3">
    <source>
        <dbReference type="ARBA" id="ARBA00022598"/>
    </source>
</evidence>
<dbReference type="EC" id="6.1.1.6" evidence="9"/>
<dbReference type="NCBIfam" id="TIGR00499">
    <property type="entry name" value="lysS_bact"/>
    <property type="match status" value="1"/>
</dbReference>
<dbReference type="PRINTS" id="PR00982">
    <property type="entry name" value="TRNASYNTHLYS"/>
</dbReference>
<comment type="subcellular location">
    <subcellularLocation>
        <location evidence="9">Cytoplasm</location>
    </subcellularLocation>
</comment>
<evidence type="ECO:0000313" key="13">
    <source>
        <dbReference type="Proteomes" id="UP001055955"/>
    </source>
</evidence>
<comment type="subunit">
    <text evidence="9">Homodimer.</text>
</comment>
<keyword evidence="4 9" id="KW-0479">Metal-binding</keyword>
<dbReference type="Pfam" id="PF01336">
    <property type="entry name" value="tRNA_anti-codon"/>
    <property type="match status" value="1"/>
</dbReference>
<keyword evidence="7 9" id="KW-0030">Aminoacyl-tRNA synthetase</keyword>
<evidence type="ECO:0000256" key="1">
    <source>
        <dbReference type="ARBA" id="ARBA00008226"/>
    </source>
</evidence>
<dbReference type="Gene3D" id="2.40.50.140">
    <property type="entry name" value="Nucleic acid-binding proteins"/>
    <property type="match status" value="1"/>
</dbReference>
<dbReference type="SUPFAM" id="SSF55681">
    <property type="entry name" value="Class II aaRS and biotin synthetases"/>
    <property type="match status" value="1"/>
</dbReference>
<proteinExistence type="inferred from homology"/>
<dbReference type="RefSeq" id="WP_258568146.1">
    <property type="nucleotide sequence ID" value="NZ_CP092900.1"/>
</dbReference>
<dbReference type="InterPro" id="IPR012340">
    <property type="entry name" value="NA-bd_OB-fold"/>
</dbReference>
<evidence type="ECO:0000256" key="7">
    <source>
        <dbReference type="ARBA" id="ARBA00023146"/>
    </source>
</evidence>
<dbReference type="NCBIfam" id="NF001756">
    <property type="entry name" value="PRK00484.1"/>
    <property type="match status" value="1"/>
</dbReference>
<evidence type="ECO:0000256" key="4">
    <source>
        <dbReference type="ARBA" id="ARBA00022723"/>
    </source>
</evidence>
<comment type="cofactor">
    <cofactor evidence="9 10">
        <name>Mg(2+)</name>
        <dbReference type="ChEBI" id="CHEBI:18420"/>
    </cofactor>
    <text evidence="9 10">Binds 3 Mg(2+) ions per subunit.</text>
</comment>
<evidence type="ECO:0000259" key="11">
    <source>
        <dbReference type="PROSITE" id="PS50862"/>
    </source>
</evidence>
<dbReference type="CDD" id="cd00775">
    <property type="entry name" value="LysRS_core"/>
    <property type="match status" value="1"/>
</dbReference>
<keyword evidence="9 10" id="KW-0460">Magnesium</keyword>
<dbReference type="PANTHER" id="PTHR42918">
    <property type="entry name" value="LYSYL-TRNA SYNTHETASE"/>
    <property type="match status" value="1"/>
</dbReference>
<comment type="similarity">
    <text evidence="1 9">Belongs to the class-II aminoacyl-tRNA synthetase family.</text>
</comment>
<reference evidence="12 13" key="1">
    <citation type="journal article" date="2022" name="Nat. Microbiol.">
        <title>The microbiome of a bacterivorous marine choanoflagellate contains a resource-demanding obligate bacterial associate.</title>
        <authorList>
            <person name="Needham D.M."/>
            <person name="Poirier C."/>
            <person name="Bachy C."/>
            <person name="George E.E."/>
            <person name="Wilken S."/>
            <person name="Yung C.C.M."/>
            <person name="Limardo A.J."/>
            <person name="Morando M."/>
            <person name="Sudek L."/>
            <person name="Malmstrom R.R."/>
            <person name="Keeling P.J."/>
            <person name="Santoro A.E."/>
            <person name="Worden A.Z."/>
        </authorList>
    </citation>
    <scope>NUCLEOTIDE SEQUENCE [LARGE SCALE GENOMIC DNA]</scope>
    <source>
        <strain evidence="12 13">Comchoano-1</strain>
    </source>
</reference>
<evidence type="ECO:0000256" key="5">
    <source>
        <dbReference type="ARBA" id="ARBA00022741"/>
    </source>
</evidence>
<dbReference type="SUPFAM" id="SSF50249">
    <property type="entry name" value="Nucleic acid-binding proteins"/>
    <property type="match status" value="1"/>
</dbReference>
<dbReference type="InterPro" id="IPR002313">
    <property type="entry name" value="Lys-tRNA-ligase_II"/>
</dbReference>
<keyword evidence="3 9" id="KW-0436">Ligase</keyword>
<dbReference type="GO" id="GO:0004824">
    <property type="term" value="F:lysine-tRNA ligase activity"/>
    <property type="evidence" value="ECO:0007669"/>
    <property type="project" value="UniProtKB-EC"/>
</dbReference>
<dbReference type="InterPro" id="IPR018149">
    <property type="entry name" value="Lys-tRNA-synth_II_C"/>
</dbReference>
<evidence type="ECO:0000256" key="2">
    <source>
        <dbReference type="ARBA" id="ARBA00022490"/>
    </source>
</evidence>
<dbReference type="InterPro" id="IPR044136">
    <property type="entry name" value="Lys-tRNA-ligase_II_N"/>
</dbReference>
<sequence>MSNVDQCQVRQEKLAVLAEAGPIYPNHLKPTHVFSEVLAENPSPEEIVEGRIYEVCGRIMTSRVMGKAAFFTLQDRSGQLQIYLRMNDVGEAAFGQVKDWDLGDIIYAKGHAFYTKMGELTLWISETTLLVKALRPLPDKFHGLVDQEVKYRQRYLDLIANEESRSVFKKRIKLIQIIRDFFVGQDYLEVETPMMQSIPGGAVARPFETHHNALNIPLYLRIAPELFLKRLVVGGFERVFEINRNFRNEGLSTRHNPEFTMLEFYQAYANYEDLMVLTEQLFKVIASELLATGQVEFNDQLIDLTQPIRRLRMDDAILQAHDQLSKEDLADIGALKSYIASLDIGTLETEHIEELQLYLFEETVESTLIQPTFITQYPSRTSPLARPSDADPKYADRFELFIAGQEIANGFSELNDPSIQAERFKEQVSKKQSGDHEAMYFDDDYIVALEHGLPPTAGQGIGIDRLAMILTGCTSIRDVIMFPTLRPKEHVEPSDSE</sequence>
<evidence type="ECO:0000256" key="10">
    <source>
        <dbReference type="RuleBase" id="RU000336"/>
    </source>
</evidence>